<dbReference type="AlphaFoldDB" id="B2D2J4"/>
<evidence type="ECO:0000256" key="8">
    <source>
        <dbReference type="ARBA" id="ARBA00022989"/>
    </source>
</evidence>
<sequence>MALNAIVQAGGLSSFLLVTMYFKESSPLNLSLRHPPEEVRSRNLSTEGYNEFKSFFDDVYRSLSGLRNLKIMDLSTNYFNYSTFPFLNAATSLTTLILTYNEMDGPFPIKLKDLTNLELLDLRANKLNGSMQFCKLKALRDLDLKGAHFVGQRPLCLGSLKKLRVLDLSSNRVSGDLPSSFSSLESLGDLSLSDNAFDGSFSLAPLTNLTNLKLFKLSSRSHTRQVKMESTWQPAFQLSVVVLRFCSLEKRPSFLLYQKSVRLVDLSSNALSGAIPTWLLTAAPELEVLQLQAASFTIFPRPTRVHALQIVAFSAAAIGKFPDKMDHALPALVRLAGSAAGFQGYSPTSIGERKAISFLDLSYANFSGKLPRMLVTGCVSPRFLKLSHNRLSGRFLPRETNFPSLDVLRRDNNLFTGNVGGGLSNSTMLRILDMLNAGLSGAVPRWLFEFPYLDYVLISNAFLEGTIPPSLLGHPFLSFLDLSGNRVSGALPSHVASELGIYMFLHNNNFTGPIPDTLLKSVQILDLRNAKLSGSIPQFDEYTEHKHSFVEGKRVNRDAMALAIPPSFLQTSLEMGAYSATFRVDKIEVDRSTYQETERRVAANGKGSIPQLLSSLTSLAVFDVSSNALSGRIPQGRQFNTFEEESYLGAPLRCGPPTSRVCETAKSPEEADAGQEEEDDKAAIDMMVFYFSTASRYVTALIGVLVLMCFDCPWRRAWLRIVDAFIASAVHVLP</sequence>
<dbReference type="InterPro" id="IPR032675">
    <property type="entry name" value="LRR_dom_sf"/>
</dbReference>
<keyword evidence="10" id="KW-0675">Receptor</keyword>
<evidence type="ECO:0000256" key="12">
    <source>
        <dbReference type="SAM" id="Phobius"/>
    </source>
</evidence>
<evidence type="ECO:0000256" key="1">
    <source>
        <dbReference type="ARBA" id="ARBA00004251"/>
    </source>
</evidence>
<evidence type="ECO:0000256" key="4">
    <source>
        <dbReference type="ARBA" id="ARBA00022614"/>
    </source>
</evidence>
<dbReference type="PANTHER" id="PTHR48062">
    <property type="entry name" value="RECEPTOR-LIKE PROTEIN 14"/>
    <property type="match status" value="1"/>
</dbReference>
<evidence type="ECO:0000256" key="7">
    <source>
        <dbReference type="ARBA" id="ARBA00022737"/>
    </source>
</evidence>
<evidence type="ECO:0000256" key="10">
    <source>
        <dbReference type="ARBA" id="ARBA00023170"/>
    </source>
</evidence>
<organism evidence="13">
    <name type="scientific">Brassica oleracea</name>
    <name type="common">Wild cabbage</name>
    <dbReference type="NCBI Taxonomy" id="3712"/>
    <lineage>
        <taxon>Eukaryota</taxon>
        <taxon>Viridiplantae</taxon>
        <taxon>Streptophyta</taxon>
        <taxon>Embryophyta</taxon>
        <taxon>Tracheophyta</taxon>
        <taxon>Spermatophyta</taxon>
        <taxon>Magnoliopsida</taxon>
        <taxon>eudicotyledons</taxon>
        <taxon>Gunneridae</taxon>
        <taxon>Pentapetalae</taxon>
        <taxon>rosids</taxon>
        <taxon>malvids</taxon>
        <taxon>Brassicales</taxon>
        <taxon>Brassicaceae</taxon>
        <taxon>Brassiceae</taxon>
        <taxon>Brassica</taxon>
    </lineage>
</organism>
<dbReference type="Pfam" id="PF00560">
    <property type="entry name" value="LRR_1"/>
    <property type="match status" value="1"/>
</dbReference>
<keyword evidence="5 12" id="KW-0812">Transmembrane</keyword>
<evidence type="ECO:0000256" key="3">
    <source>
        <dbReference type="ARBA" id="ARBA00022475"/>
    </source>
</evidence>
<feature type="transmembrane region" description="Helical" evidence="12">
    <location>
        <begin position="687"/>
        <end position="710"/>
    </location>
</feature>
<keyword evidence="3" id="KW-1003">Cell membrane</keyword>
<evidence type="ECO:0000256" key="5">
    <source>
        <dbReference type="ARBA" id="ARBA00022692"/>
    </source>
</evidence>
<protein>
    <submittedName>
        <fullName evidence="13">Leucine-rich repeat family protein</fullName>
    </submittedName>
</protein>
<evidence type="ECO:0000256" key="11">
    <source>
        <dbReference type="ARBA" id="ARBA00023180"/>
    </source>
</evidence>
<keyword evidence="7" id="KW-0677">Repeat</keyword>
<keyword evidence="11" id="KW-0325">Glycoprotein</keyword>
<dbReference type="Gene3D" id="3.80.10.10">
    <property type="entry name" value="Ribonuclease Inhibitor"/>
    <property type="match status" value="4"/>
</dbReference>
<dbReference type="GO" id="GO:0005886">
    <property type="term" value="C:plasma membrane"/>
    <property type="evidence" value="ECO:0007669"/>
    <property type="project" value="UniProtKB-SubCell"/>
</dbReference>
<evidence type="ECO:0000256" key="9">
    <source>
        <dbReference type="ARBA" id="ARBA00023136"/>
    </source>
</evidence>
<dbReference type="FunFam" id="3.80.10.10:FF:001347">
    <property type="entry name" value="LRR receptor-like serine/threonine-protein kinase GSO2"/>
    <property type="match status" value="1"/>
</dbReference>
<keyword evidence="9 12" id="KW-0472">Membrane</keyword>
<proteinExistence type="inferred from homology"/>
<name>B2D2J4_BRAOL</name>
<keyword evidence="8 12" id="KW-1133">Transmembrane helix</keyword>
<accession>B2D2J4</accession>
<keyword evidence="6" id="KW-0732">Signal</keyword>
<dbReference type="InterPro" id="IPR051502">
    <property type="entry name" value="RLP_Defense_Trigger"/>
</dbReference>
<gene>
    <name evidence="13" type="ORF">B67C16.6</name>
</gene>
<comment type="subcellular location">
    <subcellularLocation>
        <location evidence="1">Cell membrane</location>
        <topology evidence="1">Single-pass type I membrane protein</topology>
    </subcellularLocation>
</comment>
<evidence type="ECO:0000313" key="13">
    <source>
        <dbReference type="EMBL" id="ACB59219.1"/>
    </source>
</evidence>
<dbReference type="PANTHER" id="PTHR48062:SF52">
    <property type="entry name" value="RECEPTOR-LIKE PROTEIN 8-RELATED"/>
    <property type="match status" value="1"/>
</dbReference>
<keyword evidence="4" id="KW-0433">Leucine-rich repeat</keyword>
<dbReference type="SUPFAM" id="SSF52058">
    <property type="entry name" value="L domain-like"/>
    <property type="match status" value="3"/>
</dbReference>
<dbReference type="EMBL" id="EU581950">
    <property type="protein sequence ID" value="ACB59219.1"/>
    <property type="molecule type" value="Genomic_DNA"/>
</dbReference>
<evidence type="ECO:0000256" key="2">
    <source>
        <dbReference type="ARBA" id="ARBA00009592"/>
    </source>
</evidence>
<dbReference type="InterPro" id="IPR001611">
    <property type="entry name" value="Leu-rich_rpt"/>
</dbReference>
<comment type="similarity">
    <text evidence="2">Belongs to the RLP family.</text>
</comment>
<reference evidence="13" key="1">
    <citation type="journal article" date="2009" name="Plant Cell Rep.">
        <title>Comparative sequence analysis for Brassica oleracea with similar sequences in B. rapa and Arabidopsis thaliana.</title>
        <authorList>
            <person name="Qiu D."/>
            <person name="Gao M."/>
            <person name="Li G."/>
            <person name="Quiros C."/>
        </authorList>
    </citation>
    <scope>NUCLEOTIDE SEQUENCE</scope>
</reference>
<evidence type="ECO:0000256" key="6">
    <source>
        <dbReference type="ARBA" id="ARBA00022729"/>
    </source>
</evidence>